<dbReference type="PANTHER" id="PTHR42895:SF1">
    <property type="entry name" value="IRON-SULFUR CLUSTER PROTEIN"/>
    <property type="match status" value="1"/>
</dbReference>
<comment type="caution">
    <text evidence="2">The sequence shown here is derived from an EMBL/GenBank/DDBJ whole genome shotgun (WGS) entry which is preliminary data.</text>
</comment>
<dbReference type="InterPro" id="IPR052911">
    <property type="entry name" value="Corrinoid_activation_enz"/>
</dbReference>
<dbReference type="Pfam" id="PF00111">
    <property type="entry name" value="Fer2"/>
    <property type="match status" value="1"/>
</dbReference>
<evidence type="ECO:0000313" key="3">
    <source>
        <dbReference type="Proteomes" id="UP000824001"/>
    </source>
</evidence>
<evidence type="ECO:0000259" key="1">
    <source>
        <dbReference type="PROSITE" id="PS51085"/>
    </source>
</evidence>
<dbReference type="SUPFAM" id="SSF53067">
    <property type="entry name" value="Actin-like ATPase domain"/>
    <property type="match status" value="1"/>
</dbReference>
<dbReference type="InterPro" id="IPR043129">
    <property type="entry name" value="ATPase_NBD"/>
</dbReference>
<evidence type="ECO:0000313" key="2">
    <source>
        <dbReference type="EMBL" id="HIS66905.1"/>
    </source>
</evidence>
<feature type="domain" description="2Fe-2S ferredoxin-type" evidence="1">
    <location>
        <begin position="2"/>
        <end position="82"/>
    </location>
</feature>
<dbReference type="Pfam" id="PF17651">
    <property type="entry name" value="Raco_middle"/>
    <property type="match status" value="1"/>
</dbReference>
<protein>
    <submittedName>
        <fullName evidence="2">DUF4445 domain-containing protein</fullName>
    </submittedName>
</protein>
<proteinExistence type="predicted"/>
<reference evidence="2" key="1">
    <citation type="submission" date="2020-10" db="EMBL/GenBank/DDBJ databases">
        <authorList>
            <person name="Gilroy R."/>
        </authorList>
    </citation>
    <scope>NUCLEOTIDE SEQUENCE</scope>
    <source>
        <strain evidence="2">ChiHjej10B9-9673</strain>
    </source>
</reference>
<dbReference type="InterPro" id="IPR012675">
    <property type="entry name" value="Beta-grasp_dom_sf"/>
</dbReference>
<dbReference type="InterPro" id="IPR041414">
    <property type="entry name" value="Raco-like_middle"/>
</dbReference>
<organism evidence="2 3">
    <name type="scientific">Candidatus Scatomorpha merdipullorum</name>
    <dbReference type="NCBI Taxonomy" id="2840927"/>
    <lineage>
        <taxon>Bacteria</taxon>
        <taxon>Bacillati</taxon>
        <taxon>Bacillota</taxon>
        <taxon>Clostridia</taxon>
        <taxon>Eubacteriales</taxon>
        <taxon>Candidatus Scatomorpha</taxon>
    </lineage>
</organism>
<gene>
    <name evidence="2" type="ORF">IAC18_05010</name>
</gene>
<dbReference type="EMBL" id="DVJK01000138">
    <property type="protein sequence ID" value="HIS66905.1"/>
    <property type="molecule type" value="Genomic_DNA"/>
</dbReference>
<accession>A0A9D1FDC5</accession>
<dbReference type="InterPro" id="IPR001041">
    <property type="entry name" value="2Fe-2S_ferredoxin-type"/>
</dbReference>
<dbReference type="InterPro" id="IPR036010">
    <property type="entry name" value="2Fe-2S_ferredoxin-like_sf"/>
</dbReference>
<dbReference type="SUPFAM" id="SSF54292">
    <property type="entry name" value="2Fe-2S ferredoxin-like"/>
    <property type="match status" value="1"/>
</dbReference>
<sequence length="513" mass="52186">MSTITVRSGGAETKIKTEPGVTLLDVLSSEGFDLAAPCGGLGKCGKCSVTLLAPDGRRERVLACRTPAEAVGECVVLVPDAAAGGLIEFAGSAAASGGLSGLAAAVDLGTTTLAVRIIDRASGEVLSAAGDWSAQSPFGADVISRIKAASKPGGLERLCILARNQAAALIEAACRDAGVEPGGIEEILCVGNTTMEHLFAGLSPEGIGRAPYTPASCFTDGGAVRPEAFPDAKLRLAPCVSGYIGGDAVAAIYAAGLAEKPGARLLMDIGTNGELVLARDGQLTACSVACGPAFEGAEIGCGMRAVPGAVSAVRFSAGDFWYFVIGGGSPRGICGTGIVDALAALLESGVMDGTGRLLEPDELPEALRDNVSVNKKGRVSFAFAPGLRLRAAELRKLQLAKAAVRAGAEILMRRAGVGAEDIDEVYLAGGFGTRLDIMSAAKAGLIAPELAGKTRGIGNAALDGAQRVLCTPGGFERLTEIQGRCEYVELSGSAEFSEAFVDAMPFYDDEEEA</sequence>
<dbReference type="PROSITE" id="PS51085">
    <property type="entry name" value="2FE2S_FER_2"/>
    <property type="match status" value="1"/>
</dbReference>
<name>A0A9D1FDC5_9FIRM</name>
<dbReference type="Proteomes" id="UP000824001">
    <property type="component" value="Unassembled WGS sequence"/>
</dbReference>
<dbReference type="GO" id="GO:0051536">
    <property type="term" value="F:iron-sulfur cluster binding"/>
    <property type="evidence" value="ECO:0007669"/>
    <property type="project" value="InterPro"/>
</dbReference>
<dbReference type="PANTHER" id="PTHR42895">
    <property type="entry name" value="IRON-SULFUR CLUSTER-BINDING PROTEIN-RELATED"/>
    <property type="match status" value="1"/>
</dbReference>
<dbReference type="CDD" id="cd00207">
    <property type="entry name" value="fer2"/>
    <property type="match status" value="1"/>
</dbReference>
<dbReference type="InterPro" id="IPR042259">
    <property type="entry name" value="Raco-like_middle_sf"/>
</dbReference>
<dbReference type="Pfam" id="PF14574">
    <property type="entry name" value="RACo_C_ter"/>
    <property type="match status" value="1"/>
</dbReference>
<dbReference type="Gene3D" id="3.10.20.30">
    <property type="match status" value="1"/>
</dbReference>
<reference evidence="2" key="2">
    <citation type="journal article" date="2021" name="PeerJ">
        <title>Extensive microbial diversity within the chicken gut microbiome revealed by metagenomics and culture.</title>
        <authorList>
            <person name="Gilroy R."/>
            <person name="Ravi A."/>
            <person name="Getino M."/>
            <person name="Pursley I."/>
            <person name="Horton D.L."/>
            <person name="Alikhan N.F."/>
            <person name="Baker D."/>
            <person name="Gharbi K."/>
            <person name="Hall N."/>
            <person name="Watson M."/>
            <person name="Adriaenssens E.M."/>
            <person name="Foster-Nyarko E."/>
            <person name="Jarju S."/>
            <person name="Secka A."/>
            <person name="Antonio M."/>
            <person name="Oren A."/>
            <person name="Chaudhuri R.R."/>
            <person name="La Ragione R."/>
            <person name="Hildebrand F."/>
            <person name="Pallen M.J."/>
        </authorList>
    </citation>
    <scope>NUCLEOTIDE SEQUENCE</scope>
    <source>
        <strain evidence="2">ChiHjej10B9-9673</strain>
    </source>
</reference>
<dbReference type="AlphaFoldDB" id="A0A9D1FDC5"/>
<dbReference type="Gene3D" id="3.30.420.480">
    <property type="entry name" value="Domain of unknown function (DUF4445)"/>
    <property type="match status" value="1"/>
</dbReference>
<dbReference type="InterPro" id="IPR027980">
    <property type="entry name" value="RACo_C"/>
</dbReference>